<evidence type="ECO:0000256" key="1">
    <source>
        <dbReference type="ARBA" id="ARBA00012528"/>
    </source>
</evidence>
<dbReference type="AlphaFoldDB" id="Q166K8"/>
<evidence type="ECO:0000313" key="6">
    <source>
        <dbReference type="EMBL" id="ABG32085.1"/>
    </source>
</evidence>
<dbReference type="PANTHER" id="PTHR45138">
    <property type="entry name" value="REGULATORY COMPONENTS OF SENSORY TRANSDUCTION SYSTEM"/>
    <property type="match status" value="1"/>
</dbReference>
<dbReference type="PANTHER" id="PTHR45138:SF9">
    <property type="entry name" value="DIGUANYLATE CYCLASE DGCM-RELATED"/>
    <property type="match status" value="1"/>
</dbReference>
<dbReference type="InterPro" id="IPR001789">
    <property type="entry name" value="Sig_transdc_resp-reg_receiver"/>
</dbReference>
<dbReference type="GO" id="GO:1902201">
    <property type="term" value="P:negative regulation of bacterial-type flagellum-dependent cell motility"/>
    <property type="evidence" value="ECO:0007669"/>
    <property type="project" value="TreeGrafter"/>
</dbReference>
<dbReference type="InterPro" id="IPR029787">
    <property type="entry name" value="Nucleotide_cyclase"/>
</dbReference>
<sequence>MLTNLRSMSATRTSLRKDAISVQGKILIVDAISTNRIVLKVKLASAFYEVLQASTADEACVAALRHAPDLIISAMALPDGDAAGLCGRLHRNPQTRSIPMMVVACRPDTQSRLAALEAGVQDVMVKPIDDTLLLARVRSLIRAHNTAAEWQMRDDTSRALGFAEDTADFGPAGRTVMVCSGVKTAQNWIQQLRPHLRSSLTQASPETALRDLTPGRIPDVFIMVLDDGDKISGEILRLLAAVRATAITRHAGILVIQPRPDPGLGAYALDLGADDLMTDGFNKDELVLRIKALMRRKRIADQLRATVRTGLKAAVSDPLTGLHNRRYALPHLSRVAEHSAATGRSFAVMVADLDHFKQINDVYGHASGDAVLVEAARRLRENLRGVDMLARIGGEEFLIVMPATPFSEARVSASRLCRKIGGQGFKIPGSNELVQVTISIGVTMGGVRSLRGVQPPPLDANELLDAADKALYEAKLQGRNQVNLARPAA</sequence>
<dbReference type="KEGG" id="rde:RD1_2527"/>
<dbReference type="InterPro" id="IPR043128">
    <property type="entry name" value="Rev_trsase/Diguanyl_cyclase"/>
</dbReference>
<dbReference type="InterPro" id="IPR000160">
    <property type="entry name" value="GGDEF_dom"/>
</dbReference>
<dbReference type="eggNOG" id="COG3706">
    <property type="taxonomic scope" value="Bacteria"/>
</dbReference>
<dbReference type="SUPFAM" id="SSF52172">
    <property type="entry name" value="CheY-like"/>
    <property type="match status" value="2"/>
</dbReference>
<comment type="caution">
    <text evidence="3">Lacks conserved residue(s) required for the propagation of feature annotation.</text>
</comment>
<dbReference type="GO" id="GO:0043709">
    <property type="term" value="P:cell adhesion involved in single-species biofilm formation"/>
    <property type="evidence" value="ECO:0007669"/>
    <property type="project" value="TreeGrafter"/>
</dbReference>
<gene>
    <name evidence="6" type="primary">pleD</name>
    <name evidence="6" type="ordered locus">RD1_2527</name>
</gene>
<dbReference type="NCBIfam" id="TIGR00254">
    <property type="entry name" value="GGDEF"/>
    <property type="match status" value="1"/>
</dbReference>
<dbReference type="SMART" id="SM00267">
    <property type="entry name" value="GGDEF"/>
    <property type="match status" value="1"/>
</dbReference>
<dbReference type="GO" id="GO:0000160">
    <property type="term" value="P:phosphorelay signal transduction system"/>
    <property type="evidence" value="ECO:0007669"/>
    <property type="project" value="InterPro"/>
</dbReference>
<dbReference type="PROSITE" id="PS50110">
    <property type="entry name" value="RESPONSE_REGULATORY"/>
    <property type="match status" value="1"/>
</dbReference>
<keyword evidence="6" id="KW-0456">Lyase</keyword>
<feature type="domain" description="GGDEF" evidence="5">
    <location>
        <begin position="344"/>
        <end position="487"/>
    </location>
</feature>
<dbReference type="EC" id="2.7.7.65" evidence="1"/>
<dbReference type="GO" id="GO:0016829">
    <property type="term" value="F:lyase activity"/>
    <property type="evidence" value="ECO:0007669"/>
    <property type="project" value="UniProtKB-KW"/>
</dbReference>
<organism evidence="6 7">
    <name type="scientific">Roseobacter denitrificans (strain ATCC 33942 / OCh 114)</name>
    <name type="common">Erythrobacter sp. (strain OCh 114)</name>
    <name type="synonym">Roseobacter denitrificans</name>
    <dbReference type="NCBI Taxonomy" id="375451"/>
    <lineage>
        <taxon>Bacteria</taxon>
        <taxon>Pseudomonadati</taxon>
        <taxon>Pseudomonadota</taxon>
        <taxon>Alphaproteobacteria</taxon>
        <taxon>Rhodobacterales</taxon>
        <taxon>Roseobacteraceae</taxon>
        <taxon>Roseobacter</taxon>
    </lineage>
</organism>
<dbReference type="GO" id="GO:0052621">
    <property type="term" value="F:diguanylate cyclase activity"/>
    <property type="evidence" value="ECO:0007669"/>
    <property type="project" value="UniProtKB-EC"/>
</dbReference>
<evidence type="ECO:0000256" key="3">
    <source>
        <dbReference type="PROSITE-ProRule" id="PRU00169"/>
    </source>
</evidence>
<dbReference type="eggNOG" id="COG0745">
    <property type="taxonomic scope" value="Bacteria"/>
</dbReference>
<evidence type="ECO:0000256" key="2">
    <source>
        <dbReference type="ARBA" id="ARBA00034247"/>
    </source>
</evidence>
<dbReference type="Proteomes" id="UP000007029">
    <property type="component" value="Chromosome"/>
</dbReference>
<dbReference type="Gene3D" id="3.30.70.270">
    <property type="match status" value="1"/>
</dbReference>
<dbReference type="SUPFAM" id="SSF55073">
    <property type="entry name" value="Nucleotide cyclase"/>
    <property type="match status" value="1"/>
</dbReference>
<dbReference type="FunFam" id="3.30.70.270:FF:000001">
    <property type="entry name" value="Diguanylate cyclase domain protein"/>
    <property type="match status" value="1"/>
</dbReference>
<dbReference type="InterPro" id="IPR011006">
    <property type="entry name" value="CheY-like_superfamily"/>
</dbReference>
<dbReference type="Gene3D" id="3.40.50.2300">
    <property type="match status" value="1"/>
</dbReference>
<dbReference type="Pfam" id="PF00072">
    <property type="entry name" value="Response_reg"/>
    <property type="match status" value="1"/>
</dbReference>
<name>Q166K8_ROSDO</name>
<dbReference type="STRING" id="375451.RD1_2527"/>
<protein>
    <recommendedName>
        <fullName evidence="1">diguanylate cyclase</fullName>
        <ecNumber evidence="1">2.7.7.65</ecNumber>
    </recommendedName>
</protein>
<dbReference type="HOGENOM" id="CLU_000445_11_28_5"/>
<dbReference type="GO" id="GO:0005886">
    <property type="term" value="C:plasma membrane"/>
    <property type="evidence" value="ECO:0007669"/>
    <property type="project" value="TreeGrafter"/>
</dbReference>
<comment type="catalytic activity">
    <reaction evidence="2">
        <text>2 GTP = 3',3'-c-di-GMP + 2 diphosphate</text>
        <dbReference type="Rhea" id="RHEA:24898"/>
        <dbReference type="ChEBI" id="CHEBI:33019"/>
        <dbReference type="ChEBI" id="CHEBI:37565"/>
        <dbReference type="ChEBI" id="CHEBI:58805"/>
        <dbReference type="EC" id="2.7.7.65"/>
    </reaction>
</comment>
<reference evidence="6 7" key="1">
    <citation type="journal article" date="2007" name="J. Bacteriol.">
        <title>The complete genome sequence of Roseobacter denitrificans reveals a mixotrophic rather than photosynthetic metabolism.</title>
        <authorList>
            <person name="Swingley W.D."/>
            <person name="Sadekar S."/>
            <person name="Mastrian S.D."/>
            <person name="Matthies H.J."/>
            <person name="Hao J."/>
            <person name="Ramos H."/>
            <person name="Acharya C.R."/>
            <person name="Conrad A.L."/>
            <person name="Taylor H.L."/>
            <person name="Dejesa L.C."/>
            <person name="Shah M.K."/>
            <person name="O'huallachain M.E."/>
            <person name="Lince M.T."/>
            <person name="Blankenship R.E."/>
            <person name="Beatty J.T."/>
            <person name="Touchman J.W."/>
        </authorList>
    </citation>
    <scope>NUCLEOTIDE SEQUENCE [LARGE SCALE GENOMIC DNA]</scope>
    <source>
        <strain evidence="7">ATCC 33942 / OCh 114</strain>
    </source>
</reference>
<evidence type="ECO:0000313" key="7">
    <source>
        <dbReference type="Proteomes" id="UP000007029"/>
    </source>
</evidence>
<evidence type="ECO:0000259" key="4">
    <source>
        <dbReference type="PROSITE" id="PS50110"/>
    </source>
</evidence>
<proteinExistence type="predicted"/>
<dbReference type="SMART" id="SM00448">
    <property type="entry name" value="REC"/>
    <property type="match status" value="1"/>
</dbReference>
<accession>Q166K8</accession>
<keyword evidence="7" id="KW-1185">Reference proteome</keyword>
<dbReference type="Pfam" id="PF00990">
    <property type="entry name" value="GGDEF"/>
    <property type="match status" value="1"/>
</dbReference>
<dbReference type="EMBL" id="CP000362">
    <property type="protein sequence ID" value="ABG32085.1"/>
    <property type="molecule type" value="Genomic_DNA"/>
</dbReference>
<dbReference type="CDD" id="cd01949">
    <property type="entry name" value="GGDEF"/>
    <property type="match status" value="1"/>
</dbReference>
<feature type="domain" description="Response regulatory" evidence="4">
    <location>
        <begin position="25"/>
        <end position="141"/>
    </location>
</feature>
<dbReference type="PROSITE" id="PS50887">
    <property type="entry name" value="GGDEF"/>
    <property type="match status" value="1"/>
</dbReference>
<dbReference type="InterPro" id="IPR050469">
    <property type="entry name" value="Diguanylate_Cyclase"/>
</dbReference>
<evidence type="ECO:0000259" key="5">
    <source>
        <dbReference type="PROSITE" id="PS50887"/>
    </source>
</evidence>